<dbReference type="NCBIfam" id="NF038083">
    <property type="entry name" value="CU044_5270_fam"/>
    <property type="match status" value="1"/>
</dbReference>
<feature type="region of interest" description="Disordered" evidence="1">
    <location>
        <begin position="374"/>
        <end position="397"/>
    </location>
</feature>
<sequence>MNEDEIELVAALRPEVAPYDAEARLAARGRLLAAGPRDARGPRAGRPPVRRPAWRGPYARVLAGALAVAAGATAIVLTGAPGDTPAPGVSAGQGAGRETVAGTGGKTGGETVAAMPRFTVVSASEVLDRAARAASRTDLAPRDDQFVRVESETMHGAFGGGAVNAETGRTTEQTRYLYRARRTIWLSADGTRDGVLRIEHLEPRAYPGWPVPPSAHEETGVRTMPLPSCGGIPDHARTDHAALRRLPTDPEGMRAHLYTGDRGGKSKDGAAFTAAGDMLRETYMPPAQRAALFKAVGTIPGVEATGRAPDAAGREGVGVGRVGLDGVRYELIFDAETYELLGERGIVVDAKAAGSPVGSLVASTAQLSVGVADEAPGVEEMEAKEKEGTKAGCGDGG</sequence>
<evidence type="ECO:0000313" key="2">
    <source>
        <dbReference type="EMBL" id="GAA3034764.1"/>
    </source>
</evidence>
<evidence type="ECO:0000256" key="1">
    <source>
        <dbReference type="SAM" id="MobiDB-lite"/>
    </source>
</evidence>
<evidence type="ECO:0008006" key="4">
    <source>
        <dbReference type="Google" id="ProtNLM"/>
    </source>
</evidence>
<keyword evidence="3" id="KW-1185">Reference proteome</keyword>
<reference evidence="3" key="1">
    <citation type="journal article" date="2019" name="Int. J. Syst. Evol. Microbiol.">
        <title>The Global Catalogue of Microorganisms (GCM) 10K type strain sequencing project: providing services to taxonomists for standard genome sequencing and annotation.</title>
        <authorList>
            <consortium name="The Broad Institute Genomics Platform"/>
            <consortium name="The Broad Institute Genome Sequencing Center for Infectious Disease"/>
            <person name="Wu L."/>
            <person name="Ma J."/>
        </authorList>
    </citation>
    <scope>NUCLEOTIDE SEQUENCE [LARGE SCALE GENOMIC DNA]</scope>
    <source>
        <strain evidence="3">JCM 3106</strain>
    </source>
</reference>
<protein>
    <recommendedName>
        <fullName evidence="4">CU044_5270 family protein</fullName>
    </recommendedName>
</protein>
<organism evidence="2 3">
    <name type="scientific">Streptosporangium longisporum</name>
    <dbReference type="NCBI Taxonomy" id="46187"/>
    <lineage>
        <taxon>Bacteria</taxon>
        <taxon>Bacillati</taxon>
        <taxon>Actinomycetota</taxon>
        <taxon>Actinomycetes</taxon>
        <taxon>Streptosporangiales</taxon>
        <taxon>Streptosporangiaceae</taxon>
        <taxon>Streptosporangium</taxon>
    </lineage>
</organism>
<evidence type="ECO:0000313" key="3">
    <source>
        <dbReference type="Proteomes" id="UP001499930"/>
    </source>
</evidence>
<dbReference type="Proteomes" id="UP001499930">
    <property type="component" value="Unassembled WGS sequence"/>
</dbReference>
<name>A0ABP6LA76_9ACTN</name>
<proteinExistence type="predicted"/>
<comment type="caution">
    <text evidence="2">The sequence shown here is derived from an EMBL/GenBank/DDBJ whole genome shotgun (WGS) entry which is preliminary data.</text>
</comment>
<dbReference type="InterPro" id="IPR047789">
    <property type="entry name" value="CU044_5270-like"/>
</dbReference>
<gene>
    <name evidence="2" type="ORF">GCM10017559_72930</name>
</gene>
<dbReference type="EMBL" id="BAAAWD010000022">
    <property type="protein sequence ID" value="GAA3034764.1"/>
    <property type="molecule type" value="Genomic_DNA"/>
</dbReference>
<dbReference type="RefSeq" id="WP_344905001.1">
    <property type="nucleotide sequence ID" value="NZ_BAAAWD010000022.1"/>
</dbReference>
<accession>A0ABP6LA76</accession>